<proteinExistence type="predicted"/>
<dbReference type="EMBL" id="JBBWWR010000021">
    <property type="protein sequence ID" value="KAK8938172.1"/>
    <property type="molecule type" value="Genomic_DNA"/>
</dbReference>
<accession>A0ABR2LDL8</accession>
<keyword evidence="3" id="KW-1185">Reference proteome</keyword>
<comment type="caution">
    <text evidence="2">The sequence shown here is derived from an EMBL/GenBank/DDBJ whole genome shotgun (WGS) entry which is preliminary data.</text>
</comment>
<evidence type="ECO:0000313" key="3">
    <source>
        <dbReference type="Proteomes" id="UP001412067"/>
    </source>
</evidence>
<dbReference type="Proteomes" id="UP001412067">
    <property type="component" value="Unassembled WGS sequence"/>
</dbReference>
<protein>
    <submittedName>
        <fullName evidence="2">Uncharacterized protein</fullName>
    </submittedName>
</protein>
<feature type="region of interest" description="Disordered" evidence="1">
    <location>
        <begin position="131"/>
        <end position="151"/>
    </location>
</feature>
<organism evidence="2 3">
    <name type="scientific">Platanthera guangdongensis</name>
    <dbReference type="NCBI Taxonomy" id="2320717"/>
    <lineage>
        <taxon>Eukaryota</taxon>
        <taxon>Viridiplantae</taxon>
        <taxon>Streptophyta</taxon>
        <taxon>Embryophyta</taxon>
        <taxon>Tracheophyta</taxon>
        <taxon>Spermatophyta</taxon>
        <taxon>Magnoliopsida</taxon>
        <taxon>Liliopsida</taxon>
        <taxon>Asparagales</taxon>
        <taxon>Orchidaceae</taxon>
        <taxon>Orchidoideae</taxon>
        <taxon>Orchideae</taxon>
        <taxon>Orchidinae</taxon>
        <taxon>Platanthera</taxon>
    </lineage>
</organism>
<reference evidence="2 3" key="1">
    <citation type="journal article" date="2022" name="Nat. Plants">
        <title>Genomes of leafy and leafless Platanthera orchids illuminate the evolution of mycoheterotrophy.</title>
        <authorList>
            <person name="Li M.H."/>
            <person name="Liu K.W."/>
            <person name="Li Z."/>
            <person name="Lu H.C."/>
            <person name="Ye Q.L."/>
            <person name="Zhang D."/>
            <person name="Wang J.Y."/>
            <person name="Li Y.F."/>
            <person name="Zhong Z.M."/>
            <person name="Liu X."/>
            <person name="Yu X."/>
            <person name="Liu D.K."/>
            <person name="Tu X.D."/>
            <person name="Liu B."/>
            <person name="Hao Y."/>
            <person name="Liao X.Y."/>
            <person name="Jiang Y.T."/>
            <person name="Sun W.H."/>
            <person name="Chen J."/>
            <person name="Chen Y.Q."/>
            <person name="Ai Y."/>
            <person name="Zhai J.W."/>
            <person name="Wu S.S."/>
            <person name="Zhou Z."/>
            <person name="Hsiao Y.Y."/>
            <person name="Wu W.L."/>
            <person name="Chen Y.Y."/>
            <person name="Lin Y.F."/>
            <person name="Hsu J.L."/>
            <person name="Li C.Y."/>
            <person name="Wang Z.W."/>
            <person name="Zhao X."/>
            <person name="Zhong W.Y."/>
            <person name="Ma X.K."/>
            <person name="Ma L."/>
            <person name="Huang J."/>
            <person name="Chen G.Z."/>
            <person name="Huang M.Z."/>
            <person name="Huang L."/>
            <person name="Peng D.H."/>
            <person name="Luo Y.B."/>
            <person name="Zou S.Q."/>
            <person name="Chen S.P."/>
            <person name="Lan S."/>
            <person name="Tsai W.C."/>
            <person name="Van de Peer Y."/>
            <person name="Liu Z.J."/>
        </authorList>
    </citation>
    <scope>NUCLEOTIDE SEQUENCE [LARGE SCALE GENOMIC DNA]</scope>
    <source>
        <strain evidence="2">Lor288</strain>
    </source>
</reference>
<evidence type="ECO:0000256" key="1">
    <source>
        <dbReference type="SAM" id="MobiDB-lite"/>
    </source>
</evidence>
<feature type="region of interest" description="Disordered" evidence="1">
    <location>
        <begin position="41"/>
        <end position="70"/>
    </location>
</feature>
<name>A0ABR2LDL8_9ASPA</name>
<feature type="compositionally biased region" description="Polar residues" evidence="1">
    <location>
        <begin position="41"/>
        <end position="59"/>
    </location>
</feature>
<gene>
    <name evidence="2" type="ORF">KSP40_PGU003481</name>
</gene>
<evidence type="ECO:0000313" key="2">
    <source>
        <dbReference type="EMBL" id="KAK8938172.1"/>
    </source>
</evidence>
<sequence length="159" mass="18033">MNSEEDFPENASSSDNSVFIIHFEDEEDLFDDVGIENLTTNQERINEDQYQSDSLQSFSSDEEAASSITGKRLEKRMVNSQKVYLRMKVLPRGARIRPQTKIPSFTGQELDGRGSRCFRLFVLPAGIEPPELEQKESPHTGDGQNHQQGSRLVVTYFGM</sequence>